<dbReference type="PROSITE" id="PS51762">
    <property type="entry name" value="GH16_2"/>
    <property type="match status" value="1"/>
</dbReference>
<dbReference type="CDD" id="cd08023">
    <property type="entry name" value="GH16_laminarinase_like"/>
    <property type="match status" value="1"/>
</dbReference>
<dbReference type="SUPFAM" id="SSF49899">
    <property type="entry name" value="Concanavalin A-like lectins/glucanases"/>
    <property type="match status" value="1"/>
</dbReference>
<comment type="similarity">
    <text evidence="1">Belongs to the glycosyl hydrolase 16 family.</text>
</comment>
<dbReference type="CDD" id="cd23452">
    <property type="entry name" value="beta-trefoil_Ricin_RPI"/>
    <property type="match status" value="1"/>
</dbReference>
<protein>
    <submittedName>
        <fullName evidence="4">Ricin-type beta-trefoil lectin domain protein</fullName>
    </submittedName>
</protein>
<evidence type="ECO:0000259" key="3">
    <source>
        <dbReference type="PROSITE" id="PS51762"/>
    </source>
</evidence>
<dbReference type="Proteomes" id="UP001589894">
    <property type="component" value="Unassembled WGS sequence"/>
</dbReference>
<dbReference type="PANTHER" id="PTHR10963:SF55">
    <property type="entry name" value="GLYCOSIDE HYDROLASE FAMILY 16 PROTEIN"/>
    <property type="match status" value="1"/>
</dbReference>
<keyword evidence="2" id="KW-0732">Signal</keyword>
<dbReference type="InterPro" id="IPR035992">
    <property type="entry name" value="Ricin_B-like_lectins"/>
</dbReference>
<evidence type="ECO:0000313" key="4">
    <source>
        <dbReference type="EMBL" id="MFC0563426.1"/>
    </source>
</evidence>
<dbReference type="PANTHER" id="PTHR10963">
    <property type="entry name" value="GLYCOSYL HYDROLASE-RELATED"/>
    <property type="match status" value="1"/>
</dbReference>
<keyword evidence="5" id="KW-1185">Reference proteome</keyword>
<dbReference type="Pfam" id="PF00652">
    <property type="entry name" value="Ricin_B_lectin"/>
    <property type="match status" value="1"/>
</dbReference>
<accession>A0ABV6NRM6</accession>
<comment type="caution">
    <text evidence="4">The sequence shown here is derived from an EMBL/GenBank/DDBJ whole genome shotgun (WGS) entry which is preliminary data.</text>
</comment>
<gene>
    <name evidence="4" type="ORF">ACFFHU_04495</name>
</gene>
<proteinExistence type="inferred from homology"/>
<dbReference type="SUPFAM" id="SSF50370">
    <property type="entry name" value="Ricin B-like lectins"/>
    <property type="match status" value="1"/>
</dbReference>
<dbReference type="RefSeq" id="WP_377335909.1">
    <property type="nucleotide sequence ID" value="NZ_JBHLUE010000002.1"/>
</dbReference>
<dbReference type="InterPro" id="IPR000772">
    <property type="entry name" value="Ricin_B_lectin"/>
</dbReference>
<dbReference type="Gene3D" id="2.60.120.200">
    <property type="match status" value="1"/>
</dbReference>
<sequence>MNIRRLLAGLALAGLTWTFATTVTAPSPAIAAPGAVTWSDDFNGPAGSAPDPGRWKHDIGGSGWGNNELEYYTDSTRNAALDGNGNLVITARQENPAGYQCHYGSCQYTSARLLTSGTFQQAYGRFEARMKLPRGQGMWPAFWMLGADIGSVGWPNSGEIDIMENIGREPSTVHGTIHGPGYSGAGGLGAPYSLPGGQAFADAFHTFAVDWAPDSITWYVDGTAYSRKTPADVGGNRWVFDHPFFLLLNLAVGGGWPGNPDGSTSFPQQLVVDYVHVQAWDNGGGTPGGGAIVGYANKCIDVPGGISADGARLQLWDCNGTPAQQWSFPGDGTVRALGKCMDVAWGSTANGAAVQLATCSGNPAQQFRLTAAGDLVNPQANKCVDVADWNSANGAPLQTWDCTGGANQKWRRA</sequence>
<dbReference type="Pfam" id="PF00722">
    <property type="entry name" value="Glyco_hydro_16"/>
    <property type="match status" value="1"/>
</dbReference>
<feature type="signal peptide" evidence="2">
    <location>
        <begin position="1"/>
        <end position="20"/>
    </location>
</feature>
<organism evidence="4 5">
    <name type="scientific">Plantactinospora siamensis</name>
    <dbReference type="NCBI Taxonomy" id="555372"/>
    <lineage>
        <taxon>Bacteria</taxon>
        <taxon>Bacillati</taxon>
        <taxon>Actinomycetota</taxon>
        <taxon>Actinomycetes</taxon>
        <taxon>Micromonosporales</taxon>
        <taxon>Micromonosporaceae</taxon>
        <taxon>Plantactinospora</taxon>
    </lineage>
</organism>
<feature type="chain" id="PRO_5047380759" evidence="2">
    <location>
        <begin position="21"/>
        <end position="413"/>
    </location>
</feature>
<dbReference type="InterPro" id="IPR050546">
    <property type="entry name" value="Glycosyl_Hydrlase_16"/>
</dbReference>
<reference evidence="4 5" key="1">
    <citation type="submission" date="2024-09" db="EMBL/GenBank/DDBJ databases">
        <authorList>
            <person name="Sun Q."/>
            <person name="Mori K."/>
        </authorList>
    </citation>
    <scope>NUCLEOTIDE SEQUENCE [LARGE SCALE GENOMIC DNA]</scope>
    <source>
        <strain evidence="4 5">TBRC 2205</strain>
    </source>
</reference>
<dbReference type="PROSITE" id="PS50231">
    <property type="entry name" value="RICIN_B_LECTIN"/>
    <property type="match status" value="1"/>
</dbReference>
<dbReference type="InterPro" id="IPR000757">
    <property type="entry name" value="Beta-glucanase-like"/>
</dbReference>
<evidence type="ECO:0000313" key="5">
    <source>
        <dbReference type="Proteomes" id="UP001589894"/>
    </source>
</evidence>
<dbReference type="EMBL" id="JBHLUE010000002">
    <property type="protein sequence ID" value="MFC0563426.1"/>
    <property type="molecule type" value="Genomic_DNA"/>
</dbReference>
<feature type="domain" description="GH16" evidence="3">
    <location>
        <begin position="20"/>
        <end position="283"/>
    </location>
</feature>
<dbReference type="InterPro" id="IPR013320">
    <property type="entry name" value="ConA-like_dom_sf"/>
</dbReference>
<name>A0ABV6NRM6_9ACTN</name>
<evidence type="ECO:0000256" key="2">
    <source>
        <dbReference type="SAM" id="SignalP"/>
    </source>
</evidence>
<dbReference type="SMART" id="SM00458">
    <property type="entry name" value="RICIN"/>
    <property type="match status" value="1"/>
</dbReference>
<evidence type="ECO:0000256" key="1">
    <source>
        <dbReference type="ARBA" id="ARBA00006865"/>
    </source>
</evidence>
<dbReference type="Gene3D" id="2.80.10.50">
    <property type="match status" value="2"/>
</dbReference>